<keyword evidence="2" id="KW-1003">Cell membrane</keyword>
<gene>
    <name evidence="7" type="ORF">METZ01_LOCUS351796</name>
</gene>
<dbReference type="EMBL" id="UINC01122862">
    <property type="protein sequence ID" value="SVC98942.1"/>
    <property type="molecule type" value="Genomic_DNA"/>
</dbReference>
<evidence type="ECO:0000256" key="5">
    <source>
        <dbReference type="ARBA" id="ARBA00023136"/>
    </source>
</evidence>
<keyword evidence="4 6" id="KW-1133">Transmembrane helix</keyword>
<feature type="transmembrane region" description="Helical" evidence="6">
    <location>
        <begin position="101"/>
        <end position="125"/>
    </location>
</feature>
<feature type="transmembrane region" description="Helical" evidence="6">
    <location>
        <begin position="71"/>
        <end position="89"/>
    </location>
</feature>
<evidence type="ECO:0008006" key="8">
    <source>
        <dbReference type="Google" id="ProtNLM"/>
    </source>
</evidence>
<evidence type="ECO:0000256" key="2">
    <source>
        <dbReference type="ARBA" id="ARBA00022475"/>
    </source>
</evidence>
<reference evidence="7" key="1">
    <citation type="submission" date="2018-05" db="EMBL/GenBank/DDBJ databases">
        <authorList>
            <person name="Lanie J.A."/>
            <person name="Ng W.-L."/>
            <person name="Kazmierczak K.M."/>
            <person name="Andrzejewski T.M."/>
            <person name="Davidsen T.M."/>
            <person name="Wayne K.J."/>
            <person name="Tettelin H."/>
            <person name="Glass J.I."/>
            <person name="Rusch D."/>
            <person name="Podicherti R."/>
            <person name="Tsui H.-C.T."/>
            <person name="Winkler M.E."/>
        </authorList>
    </citation>
    <scope>NUCLEOTIDE SEQUENCE</scope>
</reference>
<dbReference type="GO" id="GO:0005886">
    <property type="term" value="C:plasma membrane"/>
    <property type="evidence" value="ECO:0007669"/>
    <property type="project" value="UniProtKB-SubCell"/>
</dbReference>
<protein>
    <recommendedName>
        <fullName evidence="8">Cytochrome c oxidase assembly protein</fullName>
    </recommendedName>
</protein>
<evidence type="ECO:0000256" key="4">
    <source>
        <dbReference type="ARBA" id="ARBA00022989"/>
    </source>
</evidence>
<name>A0A382RNT9_9ZZZZ</name>
<keyword evidence="5 6" id="KW-0472">Membrane</keyword>
<feature type="non-terminal residue" evidence="7">
    <location>
        <position position="138"/>
    </location>
</feature>
<organism evidence="7">
    <name type="scientific">marine metagenome</name>
    <dbReference type="NCBI Taxonomy" id="408172"/>
    <lineage>
        <taxon>unclassified sequences</taxon>
        <taxon>metagenomes</taxon>
        <taxon>ecological metagenomes</taxon>
    </lineage>
</organism>
<accession>A0A382RNT9</accession>
<keyword evidence="3 6" id="KW-0812">Transmembrane</keyword>
<dbReference type="AlphaFoldDB" id="A0A382RNT9"/>
<evidence type="ECO:0000313" key="7">
    <source>
        <dbReference type="EMBL" id="SVC98942.1"/>
    </source>
</evidence>
<dbReference type="InterPro" id="IPR019108">
    <property type="entry name" value="Caa3_assmbl_CtaG-rel"/>
</dbReference>
<dbReference type="Pfam" id="PF09678">
    <property type="entry name" value="Caa3_CtaG"/>
    <property type="match status" value="1"/>
</dbReference>
<evidence type="ECO:0000256" key="1">
    <source>
        <dbReference type="ARBA" id="ARBA00004651"/>
    </source>
</evidence>
<evidence type="ECO:0000256" key="6">
    <source>
        <dbReference type="SAM" id="Phobius"/>
    </source>
</evidence>
<evidence type="ECO:0000256" key="3">
    <source>
        <dbReference type="ARBA" id="ARBA00022692"/>
    </source>
</evidence>
<proteinExistence type="predicted"/>
<comment type="subcellular location">
    <subcellularLocation>
        <location evidence="1">Cell membrane</location>
        <topology evidence="1">Multi-pass membrane protein</topology>
    </subcellularLocation>
</comment>
<feature type="transmembrane region" description="Helical" evidence="6">
    <location>
        <begin position="34"/>
        <end position="51"/>
    </location>
</feature>
<sequence length="138" mass="15548">MLVGSVLFTCWAYSLLVGPLRERILRSASFPKREAWYFGFGIVTFYLAVGSPLDALGEGFLFSAHMFQHNVLMYLSPLFIVLGIPGWLVDRAARKSQNFRTIFGFLVHPVVAGTAFTLSFSVWHFPQLFEAALRSKPL</sequence>